<dbReference type="Pfam" id="PF13175">
    <property type="entry name" value="AAA_15"/>
    <property type="match status" value="1"/>
</dbReference>
<dbReference type="Proteomes" id="UP000283872">
    <property type="component" value="Unassembled WGS sequence"/>
</dbReference>
<protein>
    <recommendedName>
        <fullName evidence="1">Endonuclease GajA/Old nuclease/RecF-like AAA domain-containing protein</fullName>
    </recommendedName>
</protein>
<dbReference type="InterPro" id="IPR027417">
    <property type="entry name" value="P-loop_NTPase"/>
</dbReference>
<dbReference type="Gene3D" id="3.40.50.300">
    <property type="entry name" value="P-loop containing nucleotide triphosphate hydrolases"/>
    <property type="match status" value="1"/>
</dbReference>
<dbReference type="SUPFAM" id="SSF52540">
    <property type="entry name" value="P-loop containing nucleoside triphosphate hydrolases"/>
    <property type="match status" value="1"/>
</dbReference>
<feature type="domain" description="Endonuclease GajA/Old nuclease/RecF-like AAA" evidence="1">
    <location>
        <begin position="7"/>
        <end position="372"/>
    </location>
</feature>
<dbReference type="AlphaFoldDB" id="A0A3E5E8N5"/>
<dbReference type="InterPro" id="IPR041685">
    <property type="entry name" value="AAA_GajA/Old/RecF-like"/>
</dbReference>
<comment type="caution">
    <text evidence="2">The sequence shown here is derived from an EMBL/GenBank/DDBJ whole genome shotgun (WGS) entry which is preliminary data.</text>
</comment>
<dbReference type="PANTHER" id="PTHR43581:SF2">
    <property type="entry name" value="EXCINUCLEASE ATPASE SUBUNIT"/>
    <property type="match status" value="1"/>
</dbReference>
<dbReference type="PANTHER" id="PTHR43581">
    <property type="entry name" value="ATP/GTP PHOSPHATASE"/>
    <property type="match status" value="1"/>
</dbReference>
<evidence type="ECO:0000259" key="1">
    <source>
        <dbReference type="Pfam" id="PF13175"/>
    </source>
</evidence>
<organism evidence="2 3">
    <name type="scientific">Segatella copri</name>
    <dbReference type="NCBI Taxonomy" id="165179"/>
    <lineage>
        <taxon>Bacteria</taxon>
        <taxon>Pseudomonadati</taxon>
        <taxon>Bacteroidota</taxon>
        <taxon>Bacteroidia</taxon>
        <taxon>Bacteroidales</taxon>
        <taxon>Prevotellaceae</taxon>
        <taxon>Segatella</taxon>
    </lineage>
</organism>
<accession>A0A3E5E8N5</accession>
<sequence>MSKYIFNIDNYHAIGHADIEIEGITVIVGSNGCGKSTMSRWLYYIVNTLSVLDSFFFSDFRDVIIKSLEKYSNALDDISNYLDDDKKRFFDHTLSLMTMVTLSNGGVEKLDFYYKRAIGSLDDMLVNFLQKEQNPQQMRRVLNLFGITEQNHVHEDIERNSIQLFSEYLQKYENNKKNRPISYLKEKIASVYREKDGFPASISFKEDEVELLVDRLGKIYSLNNAIYIGTPAAISLRQSDRVLMTSLAHKVVHVNEKGSEITGKQELLHSINKMIDGSIVEKENFDAVDLVYHSNNGKDIRIEDIASGFKPLVYMLRLIENGWLTENTLLEIDEPETNLHPQWVVELAHLLVRINKTFGTKILITSHNPDMVSAIRYISEKEGLLNTTRFYLAEQSEGTDSFYYKNLGCDIEPVFESFNKSFDTLLKYVENYGEI</sequence>
<gene>
    <name evidence="2" type="ORF">DWY11_03705</name>
</gene>
<evidence type="ECO:0000313" key="3">
    <source>
        <dbReference type="Proteomes" id="UP000283872"/>
    </source>
</evidence>
<dbReference type="EMBL" id="QRVA01000005">
    <property type="protein sequence ID" value="RGS18155.1"/>
    <property type="molecule type" value="Genomic_DNA"/>
</dbReference>
<evidence type="ECO:0000313" key="2">
    <source>
        <dbReference type="EMBL" id="RGS18155.1"/>
    </source>
</evidence>
<name>A0A3E5E8N5_9BACT</name>
<reference evidence="2 3" key="1">
    <citation type="submission" date="2018-08" db="EMBL/GenBank/DDBJ databases">
        <title>A genome reference for cultivated species of the human gut microbiota.</title>
        <authorList>
            <person name="Zou Y."/>
            <person name="Xue W."/>
            <person name="Luo G."/>
        </authorList>
    </citation>
    <scope>NUCLEOTIDE SEQUENCE [LARGE SCALE GENOMIC DNA]</scope>
    <source>
        <strain evidence="2 3">AF24-12</strain>
    </source>
</reference>
<dbReference type="InterPro" id="IPR051396">
    <property type="entry name" value="Bact_Antivir_Def_Nuclease"/>
</dbReference>
<proteinExistence type="predicted"/>
<dbReference type="RefSeq" id="WP_117586387.1">
    <property type="nucleotide sequence ID" value="NZ_QRVA01000005.1"/>
</dbReference>